<dbReference type="Gene3D" id="3.90.190.10">
    <property type="entry name" value="Protein tyrosine phosphatase superfamily"/>
    <property type="match status" value="1"/>
</dbReference>
<dbReference type="SUPFAM" id="SSF52799">
    <property type="entry name" value="(Phosphotyrosine protein) phosphatases II"/>
    <property type="match status" value="1"/>
</dbReference>
<dbReference type="InterPro" id="IPR050561">
    <property type="entry name" value="PTP"/>
</dbReference>
<name>A0ABN9LSV5_9NEOB</name>
<organism evidence="2 3">
    <name type="scientific">Ranitomeya imitator</name>
    <name type="common">mimic poison frog</name>
    <dbReference type="NCBI Taxonomy" id="111125"/>
    <lineage>
        <taxon>Eukaryota</taxon>
        <taxon>Metazoa</taxon>
        <taxon>Chordata</taxon>
        <taxon>Craniata</taxon>
        <taxon>Vertebrata</taxon>
        <taxon>Euteleostomi</taxon>
        <taxon>Amphibia</taxon>
        <taxon>Batrachia</taxon>
        <taxon>Anura</taxon>
        <taxon>Neobatrachia</taxon>
        <taxon>Hyloidea</taxon>
        <taxon>Dendrobatidae</taxon>
        <taxon>Dendrobatinae</taxon>
        <taxon>Ranitomeya</taxon>
    </lineage>
</organism>
<dbReference type="PROSITE" id="PS00383">
    <property type="entry name" value="TYR_PHOSPHATASE_1"/>
    <property type="match status" value="1"/>
</dbReference>
<dbReference type="EMBL" id="CAUEEQ010025755">
    <property type="protein sequence ID" value="CAJ0946755.1"/>
    <property type="molecule type" value="Genomic_DNA"/>
</dbReference>
<accession>A0ABN9LSV5</accession>
<dbReference type="PROSITE" id="PS50056">
    <property type="entry name" value="TYR_PHOSPHATASE_2"/>
    <property type="match status" value="1"/>
</dbReference>
<reference evidence="2" key="1">
    <citation type="submission" date="2023-07" db="EMBL/GenBank/DDBJ databases">
        <authorList>
            <person name="Stuckert A."/>
        </authorList>
    </citation>
    <scope>NUCLEOTIDE SEQUENCE</scope>
</reference>
<proteinExistence type="predicted"/>
<evidence type="ECO:0000313" key="3">
    <source>
        <dbReference type="Proteomes" id="UP001176940"/>
    </source>
</evidence>
<dbReference type="InterPro" id="IPR016130">
    <property type="entry name" value="Tyr_Pase_AS"/>
</dbReference>
<sequence length="253" mass="28500">MQPSPRRLSAVNIVSTFLRGRRHSTSAAVFHLQRRRSSAIELLSSSTHRVMVAMSSISTEEGATSGFQIKRSVRRPTSKYTKVGERLRHVIPGHMQCSMTCGGRACKYENPARWSDEEQAIKGLYSSWITDNILAMARPSTEILEKYNIIKQFQSCGIKTVINLQRPGEHASCGNPLEQESGFTYLPEAFMEAEIYFYNFGWKDYGVASLTTILDMVKVMSFALQEGKVAIHCHAGLGRTAWKVMKLGKKKHY</sequence>
<dbReference type="PANTHER" id="PTHR23339">
    <property type="entry name" value="TYROSINE SPECIFIC PROTEIN PHOSPHATASE AND DUAL SPECIFICITY PROTEIN PHOSPHATASE"/>
    <property type="match status" value="1"/>
</dbReference>
<evidence type="ECO:0000259" key="1">
    <source>
        <dbReference type="PROSITE" id="PS50056"/>
    </source>
</evidence>
<dbReference type="Proteomes" id="UP001176940">
    <property type="component" value="Unassembled WGS sequence"/>
</dbReference>
<gene>
    <name evidence="2" type="ORF">RIMI_LOCUS11405138</name>
</gene>
<feature type="domain" description="Tyrosine specific protein phosphatases" evidence="1">
    <location>
        <begin position="211"/>
        <end position="241"/>
    </location>
</feature>
<evidence type="ECO:0000313" key="2">
    <source>
        <dbReference type="EMBL" id="CAJ0946755.1"/>
    </source>
</evidence>
<protein>
    <recommendedName>
        <fullName evidence="1">Tyrosine specific protein phosphatases domain-containing protein</fullName>
    </recommendedName>
</protein>
<keyword evidence="3" id="KW-1185">Reference proteome</keyword>
<dbReference type="InterPro" id="IPR029021">
    <property type="entry name" value="Prot-tyrosine_phosphatase-like"/>
</dbReference>
<dbReference type="InterPro" id="IPR000387">
    <property type="entry name" value="Tyr_Pase_dom"/>
</dbReference>
<comment type="caution">
    <text evidence="2">The sequence shown here is derived from an EMBL/GenBank/DDBJ whole genome shotgun (WGS) entry which is preliminary data.</text>
</comment>